<name>A0A397V7Z9_9GLOM</name>
<dbReference type="OrthoDB" id="2387165at2759"/>
<dbReference type="Gene3D" id="3.30.900.20">
    <property type="match status" value="1"/>
</dbReference>
<dbReference type="STRING" id="44941.A0A397V7Z9"/>
<accession>A0A397V7Z9</accession>
<reference evidence="1 2" key="1">
    <citation type="submission" date="2018-06" db="EMBL/GenBank/DDBJ databases">
        <title>Comparative genomics reveals the genomic features of Rhizophagus irregularis, R. cerebriforme, R. diaphanum and Gigaspora rosea, and their symbiotic lifestyle signature.</title>
        <authorList>
            <person name="Morin E."/>
            <person name="San Clemente H."/>
            <person name="Chen E.C.H."/>
            <person name="De La Providencia I."/>
            <person name="Hainaut M."/>
            <person name="Kuo A."/>
            <person name="Kohler A."/>
            <person name="Murat C."/>
            <person name="Tang N."/>
            <person name="Roy S."/>
            <person name="Loubradou J."/>
            <person name="Henrissat B."/>
            <person name="Grigoriev I.V."/>
            <person name="Corradi N."/>
            <person name="Roux C."/>
            <person name="Martin F.M."/>
        </authorList>
    </citation>
    <scope>NUCLEOTIDE SEQUENCE [LARGE SCALE GENOMIC DNA]</scope>
    <source>
        <strain evidence="1 2">DAOM 194757</strain>
    </source>
</reference>
<dbReference type="EMBL" id="QKWP01000534">
    <property type="protein sequence ID" value="RIB18520.1"/>
    <property type="molecule type" value="Genomic_DNA"/>
</dbReference>
<evidence type="ECO:0000313" key="2">
    <source>
        <dbReference type="Proteomes" id="UP000266673"/>
    </source>
</evidence>
<dbReference type="AlphaFoldDB" id="A0A397V7Z9"/>
<dbReference type="PANTHER" id="PTHR15681">
    <property type="entry name" value="MAD2L1-BINDING PROTEIN"/>
    <property type="match status" value="1"/>
</dbReference>
<proteinExistence type="predicted"/>
<organism evidence="1 2">
    <name type="scientific">Gigaspora rosea</name>
    <dbReference type="NCBI Taxonomy" id="44941"/>
    <lineage>
        <taxon>Eukaryota</taxon>
        <taxon>Fungi</taxon>
        <taxon>Fungi incertae sedis</taxon>
        <taxon>Mucoromycota</taxon>
        <taxon>Glomeromycotina</taxon>
        <taxon>Glomeromycetes</taxon>
        <taxon>Diversisporales</taxon>
        <taxon>Gigasporaceae</taxon>
        <taxon>Gigaspora</taxon>
    </lineage>
</organism>
<gene>
    <name evidence="1" type="ORF">C2G38_1341976</name>
</gene>
<protein>
    <submittedName>
        <fullName evidence="1">Uncharacterized protein</fullName>
    </submittedName>
</protein>
<sequence length="236" mass="27267">MLTPEDATNIYFPHFLSASFTARLIVTFIKHLLFMRGQIPCPFDQIENLLLGTNDQRNRQHRNAKTKKAKELITNFQILSETVMTTFQHIFAYQNYLDSLNLIILFGNTPMNPKEIYCLEFLNVCADSMLDIDAQLEDSGERRLLRSLLGNLNVQDPLHATRLHLLIKTSRKNSPPELIPKQLLKLKFAKINTLFLVCEGNTFSQNDEHDDTKHESSDDDLIWYHFKTTLNGFPAI</sequence>
<comment type="caution">
    <text evidence="1">The sequence shown here is derived from an EMBL/GenBank/DDBJ whole genome shotgun (WGS) entry which is preliminary data.</text>
</comment>
<dbReference type="GO" id="GO:0007096">
    <property type="term" value="P:regulation of exit from mitosis"/>
    <property type="evidence" value="ECO:0007669"/>
    <property type="project" value="InterPro"/>
</dbReference>
<dbReference type="GO" id="GO:0005634">
    <property type="term" value="C:nucleus"/>
    <property type="evidence" value="ECO:0007669"/>
    <property type="project" value="InterPro"/>
</dbReference>
<dbReference type="InterPro" id="IPR053729">
    <property type="entry name" value="MAD2L1BP_domain_sf"/>
</dbReference>
<dbReference type="Pfam" id="PF06581">
    <property type="entry name" value="p31comet"/>
    <property type="match status" value="1"/>
</dbReference>
<dbReference type="PANTHER" id="PTHR15681:SF1">
    <property type="entry name" value="MAD2L1-BINDING PROTEIN"/>
    <property type="match status" value="1"/>
</dbReference>
<dbReference type="InterPro" id="IPR009511">
    <property type="entry name" value="MAD1/Cdc20-bound-Mad2-bd"/>
</dbReference>
<dbReference type="Proteomes" id="UP000266673">
    <property type="component" value="Unassembled WGS sequence"/>
</dbReference>
<evidence type="ECO:0000313" key="1">
    <source>
        <dbReference type="EMBL" id="RIB18520.1"/>
    </source>
</evidence>
<keyword evidence="2" id="KW-1185">Reference proteome</keyword>